<evidence type="ECO:0000313" key="5">
    <source>
        <dbReference type="Proteomes" id="UP000007797"/>
    </source>
</evidence>
<dbReference type="GeneID" id="14867363"/>
<dbReference type="PROSITE" id="PS51502">
    <property type="entry name" value="S_R_A_B_BARREL"/>
    <property type="match status" value="1"/>
</dbReference>
<dbReference type="Pfam" id="PF07876">
    <property type="entry name" value="Dabb"/>
    <property type="match status" value="1"/>
</dbReference>
<accession>F4QA13</accession>
<dbReference type="STRING" id="1054147.F4QA13"/>
<dbReference type="InterPro" id="IPR044662">
    <property type="entry name" value="HS1/DABB1-like"/>
</dbReference>
<dbReference type="SMART" id="SM00886">
    <property type="entry name" value="Dabb"/>
    <property type="match status" value="1"/>
</dbReference>
<proteinExistence type="predicted"/>
<dbReference type="RefSeq" id="XP_004354274.1">
    <property type="nucleotide sequence ID" value="XM_004354222.1"/>
</dbReference>
<organism evidence="4 5">
    <name type="scientific">Cavenderia fasciculata</name>
    <name type="common">Slime mold</name>
    <name type="synonym">Dictyostelium fasciculatum</name>
    <dbReference type="NCBI Taxonomy" id="261658"/>
    <lineage>
        <taxon>Eukaryota</taxon>
        <taxon>Amoebozoa</taxon>
        <taxon>Evosea</taxon>
        <taxon>Eumycetozoa</taxon>
        <taxon>Dictyostelia</taxon>
        <taxon>Acytosteliales</taxon>
        <taxon>Cavenderiaceae</taxon>
        <taxon>Cavenderia</taxon>
    </lineage>
</organism>
<protein>
    <recommendedName>
        <fullName evidence="3">Stress-response A/B barrel domain-containing protein</fullName>
    </recommendedName>
</protein>
<dbReference type="Gene3D" id="3.30.70.100">
    <property type="match status" value="1"/>
</dbReference>
<evidence type="ECO:0000256" key="2">
    <source>
        <dbReference type="SAM" id="MobiDB-lite"/>
    </source>
</evidence>
<dbReference type="Proteomes" id="UP000007797">
    <property type="component" value="Unassembled WGS sequence"/>
</dbReference>
<dbReference type="PANTHER" id="PTHR33178">
    <property type="match status" value="1"/>
</dbReference>
<dbReference type="AlphaFoldDB" id="F4QA13"/>
<dbReference type="OrthoDB" id="42919at2759"/>
<feature type="region of interest" description="Disordered" evidence="2">
    <location>
        <begin position="1"/>
        <end position="73"/>
    </location>
</feature>
<dbReference type="SUPFAM" id="SSF54909">
    <property type="entry name" value="Dimeric alpha+beta barrel"/>
    <property type="match status" value="1"/>
</dbReference>
<reference evidence="5" key="1">
    <citation type="journal article" date="2011" name="Genome Res.">
        <title>Phylogeny-wide analysis of social amoeba genomes highlights ancient origins for complex intercellular communication.</title>
        <authorList>
            <person name="Heidel A.J."/>
            <person name="Lawal H.M."/>
            <person name="Felder M."/>
            <person name="Schilde C."/>
            <person name="Helps N.R."/>
            <person name="Tunggal B."/>
            <person name="Rivero F."/>
            <person name="John U."/>
            <person name="Schleicher M."/>
            <person name="Eichinger L."/>
            <person name="Platzer M."/>
            <person name="Noegel A.A."/>
            <person name="Schaap P."/>
            <person name="Gloeckner G."/>
        </authorList>
    </citation>
    <scope>NUCLEOTIDE SEQUENCE [LARGE SCALE GENOMIC DNA]</scope>
    <source>
        <strain evidence="5">SH3</strain>
    </source>
</reference>
<feature type="compositionally biased region" description="Low complexity" evidence="2">
    <location>
        <begin position="58"/>
        <end position="71"/>
    </location>
</feature>
<keyword evidence="5" id="KW-1185">Reference proteome</keyword>
<feature type="compositionally biased region" description="Polar residues" evidence="2">
    <location>
        <begin position="1"/>
        <end position="19"/>
    </location>
</feature>
<name>F4QA13_CACFS</name>
<gene>
    <name evidence="4" type="ORF">DFA_10374</name>
</gene>
<evidence type="ECO:0000259" key="3">
    <source>
        <dbReference type="PROSITE" id="PS51502"/>
    </source>
</evidence>
<evidence type="ECO:0000313" key="4">
    <source>
        <dbReference type="EMBL" id="EGG15532.1"/>
    </source>
</evidence>
<evidence type="ECO:0000256" key="1">
    <source>
        <dbReference type="ARBA" id="ARBA00011738"/>
    </source>
</evidence>
<dbReference type="KEGG" id="dfa:DFA_10374"/>
<dbReference type="InterPro" id="IPR011008">
    <property type="entry name" value="Dimeric_a/b-barrel"/>
</dbReference>
<dbReference type="PANTHER" id="PTHR33178:SF10">
    <property type="entry name" value="STRESS-RESPONSE A_B BARREL DOMAIN-CONTAINING PROTEIN"/>
    <property type="match status" value="1"/>
</dbReference>
<feature type="domain" description="Stress-response A/B barrel" evidence="3">
    <location>
        <begin position="267"/>
        <end position="361"/>
    </location>
</feature>
<sequence>MAQYVASNTNTNTHLGSPPQQGQGVQGQGGHNNNNNNNVISPFFGSPPPALIMTATPQQLQQQQQQQQQQQPLSLEEKVDKLIGLNSELHSLATNHKSQLQQLQQQQQQQVSLDHLDQQQQQQMNINNMNMNQQLTAIELINRVYTIKGEIQLLLRELSLEATQKGLLTAVPFIDPNSQAAKDPLSVATYDSLQKQLTNEIITKQQQLWEEASKDKDKLARNVERAKIAIRRSTLLLKSNTSFYHKSSFSSNNNNNNNNNTNMSHSLEHILFMKLKNEMSEQENNGLVNKIEQMKSTIPGVLAINFGKNIEITRGGGYNYGYRVLLRDPSDLPVYADHPLHIEFKGLLDAVRVDAPIVSDFLIPKVNQ</sequence>
<dbReference type="InterPro" id="IPR013097">
    <property type="entry name" value="Dabb"/>
</dbReference>
<dbReference type="EMBL" id="GL883026">
    <property type="protein sequence ID" value="EGG15532.1"/>
    <property type="molecule type" value="Genomic_DNA"/>
</dbReference>
<comment type="subunit">
    <text evidence="1">Homodimer.</text>
</comment>